<proteinExistence type="predicted"/>
<gene>
    <name evidence="5" type="ORF">SAY86_024142</name>
</gene>
<keyword evidence="6" id="KW-1185">Reference proteome</keyword>
<reference evidence="5 6" key="1">
    <citation type="journal article" date="2023" name="Hortic Res">
        <title>Pangenome of water caltrop reveals structural variations and asymmetric subgenome divergence after allopolyploidization.</title>
        <authorList>
            <person name="Zhang X."/>
            <person name="Chen Y."/>
            <person name="Wang L."/>
            <person name="Yuan Y."/>
            <person name="Fang M."/>
            <person name="Shi L."/>
            <person name="Lu R."/>
            <person name="Comes H.P."/>
            <person name="Ma Y."/>
            <person name="Chen Y."/>
            <person name="Huang G."/>
            <person name="Zhou Y."/>
            <person name="Zheng Z."/>
            <person name="Qiu Y."/>
        </authorList>
    </citation>
    <scope>NUCLEOTIDE SEQUENCE [LARGE SCALE GENOMIC DNA]</scope>
    <source>
        <strain evidence="5">F231</strain>
    </source>
</reference>
<evidence type="ECO:0000256" key="3">
    <source>
        <dbReference type="ARBA" id="ARBA00022989"/>
    </source>
</evidence>
<keyword evidence="2" id="KW-0812">Transmembrane</keyword>
<accession>A0AAN7LVZ9</accession>
<comment type="caution">
    <text evidence="5">The sequence shown here is derived from an EMBL/GenBank/DDBJ whole genome shotgun (WGS) entry which is preliminary data.</text>
</comment>
<dbReference type="GO" id="GO:0016020">
    <property type="term" value="C:membrane"/>
    <property type="evidence" value="ECO:0007669"/>
    <property type="project" value="UniProtKB-SubCell"/>
</dbReference>
<evidence type="ECO:0000256" key="1">
    <source>
        <dbReference type="ARBA" id="ARBA00004141"/>
    </source>
</evidence>
<evidence type="ECO:0000256" key="2">
    <source>
        <dbReference type="ARBA" id="ARBA00022692"/>
    </source>
</evidence>
<dbReference type="Gene3D" id="1.10.3460.10">
    <property type="entry name" value="Chlorophyll a/b binding protein domain"/>
    <property type="match status" value="1"/>
</dbReference>
<protein>
    <recommendedName>
        <fullName evidence="7">Lil3 protein</fullName>
    </recommendedName>
</protein>
<dbReference type="AlphaFoldDB" id="A0AAN7LVZ9"/>
<dbReference type="PANTHER" id="PTHR14154">
    <property type="entry name" value="UPF0041 BRAIN PROTEIN 44-RELATED"/>
    <property type="match status" value="1"/>
</dbReference>
<evidence type="ECO:0000313" key="6">
    <source>
        <dbReference type="Proteomes" id="UP001346149"/>
    </source>
</evidence>
<dbReference type="SUPFAM" id="SSF103511">
    <property type="entry name" value="Chlorophyll a-b binding protein"/>
    <property type="match status" value="1"/>
</dbReference>
<dbReference type="Proteomes" id="UP001346149">
    <property type="component" value="Unassembled WGS sequence"/>
</dbReference>
<sequence length="251" mass="27582">MSISMALFSAPASFSPCASHSQTHKFLFTLRPKRPQFNLFIAASGDSGGAAAAVSVAGEQPTAEAANGPVISAPAPAPATATATGEEKGAEVVLNSFKDPRWVNGTWELKQFEKDGKTNWDAVIDAEARRRKRLQDNPESSINENPVVFDTSIIPWWAWMKRYHLPEAELLNGRAAMIGFFMAYLVDSLTGEGLVDQTGNFFCKTLLFAAVVGVLLIRKNEDIQSLKKLIEETTLYDKQWQASWQDENNKG</sequence>
<dbReference type="EMBL" id="JAXQNO010000008">
    <property type="protein sequence ID" value="KAK4793707.1"/>
    <property type="molecule type" value="Genomic_DNA"/>
</dbReference>
<keyword evidence="3" id="KW-1133">Transmembrane helix</keyword>
<evidence type="ECO:0000313" key="5">
    <source>
        <dbReference type="EMBL" id="KAK4793707.1"/>
    </source>
</evidence>
<evidence type="ECO:0000256" key="4">
    <source>
        <dbReference type="ARBA" id="ARBA00023136"/>
    </source>
</evidence>
<comment type="subcellular location">
    <subcellularLocation>
        <location evidence="1">Membrane</location>
        <topology evidence="1">Multi-pass membrane protein</topology>
    </subcellularLocation>
</comment>
<evidence type="ECO:0008006" key="7">
    <source>
        <dbReference type="Google" id="ProtNLM"/>
    </source>
</evidence>
<keyword evidence="4" id="KW-0472">Membrane</keyword>
<name>A0AAN7LVZ9_TRANT</name>
<organism evidence="5 6">
    <name type="scientific">Trapa natans</name>
    <name type="common">Water chestnut</name>
    <dbReference type="NCBI Taxonomy" id="22666"/>
    <lineage>
        <taxon>Eukaryota</taxon>
        <taxon>Viridiplantae</taxon>
        <taxon>Streptophyta</taxon>
        <taxon>Embryophyta</taxon>
        <taxon>Tracheophyta</taxon>
        <taxon>Spermatophyta</taxon>
        <taxon>Magnoliopsida</taxon>
        <taxon>eudicotyledons</taxon>
        <taxon>Gunneridae</taxon>
        <taxon>Pentapetalae</taxon>
        <taxon>rosids</taxon>
        <taxon>malvids</taxon>
        <taxon>Myrtales</taxon>
        <taxon>Lythraceae</taxon>
        <taxon>Trapa</taxon>
    </lineage>
</organism>